<feature type="transmembrane region" description="Helical" evidence="7">
    <location>
        <begin position="154"/>
        <end position="176"/>
    </location>
</feature>
<name>A0A848GYB5_9BURK</name>
<evidence type="ECO:0000256" key="3">
    <source>
        <dbReference type="ARBA" id="ARBA00022692"/>
    </source>
</evidence>
<dbReference type="InterPro" id="IPR050553">
    <property type="entry name" value="Thioredoxin_ResA/DsbE_sf"/>
</dbReference>
<comment type="caution">
    <text evidence="9">The sequence shown here is derived from an EMBL/GenBank/DDBJ whole genome shotgun (WGS) entry which is preliminary data.</text>
</comment>
<organism evidence="9 10">
    <name type="scientific">Ramlibacter agri</name>
    <dbReference type="NCBI Taxonomy" id="2728837"/>
    <lineage>
        <taxon>Bacteria</taxon>
        <taxon>Pseudomonadati</taxon>
        <taxon>Pseudomonadota</taxon>
        <taxon>Betaproteobacteria</taxon>
        <taxon>Burkholderiales</taxon>
        <taxon>Comamonadaceae</taxon>
        <taxon>Ramlibacter</taxon>
    </lineage>
</organism>
<gene>
    <name evidence="9" type="ORF">HHL11_06145</name>
</gene>
<evidence type="ECO:0000256" key="6">
    <source>
        <dbReference type="ARBA" id="ARBA00023136"/>
    </source>
</evidence>
<dbReference type="InterPro" id="IPR013766">
    <property type="entry name" value="Thioredoxin_domain"/>
</dbReference>
<dbReference type="Gene3D" id="3.40.30.10">
    <property type="entry name" value="Glutaredoxin"/>
    <property type="match status" value="1"/>
</dbReference>
<keyword evidence="6 7" id="KW-0472">Membrane</keyword>
<dbReference type="GO" id="GO:0017004">
    <property type="term" value="P:cytochrome complex assembly"/>
    <property type="evidence" value="ECO:0007669"/>
    <property type="project" value="UniProtKB-KW"/>
</dbReference>
<dbReference type="PROSITE" id="PS51352">
    <property type="entry name" value="THIOREDOXIN_2"/>
    <property type="match status" value="1"/>
</dbReference>
<feature type="transmembrane region" description="Helical" evidence="7">
    <location>
        <begin position="188"/>
        <end position="207"/>
    </location>
</feature>
<feature type="transmembrane region" description="Helical" evidence="7">
    <location>
        <begin position="115"/>
        <end position="148"/>
    </location>
</feature>
<feature type="transmembrane region" description="Helical" evidence="7">
    <location>
        <begin position="6"/>
        <end position="28"/>
    </location>
</feature>
<evidence type="ECO:0000313" key="9">
    <source>
        <dbReference type="EMBL" id="NML43324.1"/>
    </source>
</evidence>
<proteinExistence type="predicted"/>
<dbReference type="EMBL" id="JABBFX010000001">
    <property type="protein sequence ID" value="NML43324.1"/>
    <property type="molecule type" value="Genomic_DNA"/>
</dbReference>
<protein>
    <submittedName>
        <fullName evidence="9">Cytochrome c biogenesis protein DipZ</fullName>
    </submittedName>
</protein>
<dbReference type="Pfam" id="PF17991">
    <property type="entry name" value="Thioredoxin_10"/>
    <property type="match status" value="1"/>
</dbReference>
<dbReference type="AlphaFoldDB" id="A0A848GYB5"/>
<evidence type="ECO:0000256" key="4">
    <source>
        <dbReference type="ARBA" id="ARBA00022748"/>
    </source>
</evidence>
<evidence type="ECO:0000256" key="5">
    <source>
        <dbReference type="ARBA" id="ARBA00022989"/>
    </source>
</evidence>
<dbReference type="RefSeq" id="WP_169417539.1">
    <property type="nucleotide sequence ID" value="NZ_JABBFX010000001.1"/>
</dbReference>
<dbReference type="SUPFAM" id="SSF52833">
    <property type="entry name" value="Thioredoxin-like"/>
    <property type="match status" value="1"/>
</dbReference>
<evidence type="ECO:0000313" key="10">
    <source>
        <dbReference type="Proteomes" id="UP000541185"/>
    </source>
</evidence>
<dbReference type="Pfam" id="PF08534">
    <property type="entry name" value="Redoxin"/>
    <property type="match status" value="1"/>
</dbReference>
<reference evidence="9 10" key="1">
    <citation type="submission" date="2020-04" db="EMBL/GenBank/DDBJ databases">
        <title>Ramlibacter sp. G-1-2-2 isolated from soil.</title>
        <authorList>
            <person name="Dahal R.H."/>
        </authorList>
    </citation>
    <scope>NUCLEOTIDE SEQUENCE [LARGE SCALE GENOMIC DNA]</scope>
    <source>
        <strain evidence="9 10">G-1-2-2</strain>
    </source>
</reference>
<sequence>MTLYLVAFLGGLLTILSPCILPVLPFVFARNDRPFAQGSLPLLAGMAVAFAAVASLGAVAGAWAAQLNQFGRWAALASLALFASSLLLPRLAAWWTRPLVSAGERLARTETGTPWLTSALLGVATGLVWSPCAGPILGVILSTAALAGPSARTSLLLLSFGAGAGVSLWAALRLGARLKRQFAPGRSARGLAGVAMLAGVVAVATGLDGALLARFSSPDGVGLEAGLLQRAMPAANAAEPRPSVLPIESTRVSLEGGSNWLNAGPQSIASLRGKVVLVNFWTYSCINCLRTLPYVKAWSEKYRDRGLVVVGVHAPEFAFEREAGNVQEALRDLGISYPVVQDNQFRIWRAFGDQYWPALYVLDAQGRVRHHQFGEGGYAASERVIEDLLREAGAPAGAATAVQADTRGVGLAADAATLRSGETYLGYEKAAGPRVAVSAVPDQPVNYRPDPLLLNTWSLAGNWTLRPEWVEANEPGGALSVRFQARDANLVLGPAAGQPVRFRVLLDGQPPGPDHGADVDAQGNGVADASRLYQLVRQGGAVKPRTVEIRFLDAGARGYAFTFG</sequence>
<feature type="domain" description="Thioredoxin" evidence="8">
    <location>
        <begin position="226"/>
        <end position="390"/>
    </location>
</feature>
<dbReference type="Pfam" id="PF02683">
    <property type="entry name" value="DsbD_TM"/>
    <property type="match status" value="1"/>
</dbReference>
<evidence type="ECO:0000256" key="7">
    <source>
        <dbReference type="SAM" id="Phobius"/>
    </source>
</evidence>
<keyword evidence="5 7" id="KW-1133">Transmembrane helix</keyword>
<dbReference type="GO" id="GO:0016491">
    <property type="term" value="F:oxidoreductase activity"/>
    <property type="evidence" value="ECO:0007669"/>
    <property type="project" value="InterPro"/>
</dbReference>
<dbReference type="GO" id="GO:0005886">
    <property type="term" value="C:plasma membrane"/>
    <property type="evidence" value="ECO:0007669"/>
    <property type="project" value="UniProtKB-SubCell"/>
</dbReference>
<comment type="subcellular location">
    <subcellularLocation>
        <location evidence="1">Cell membrane</location>
        <topology evidence="1">Multi-pass membrane protein</topology>
    </subcellularLocation>
</comment>
<dbReference type="InterPro" id="IPR013740">
    <property type="entry name" value="Redoxin"/>
</dbReference>
<keyword evidence="2" id="KW-1003">Cell membrane</keyword>
<dbReference type="CDD" id="cd03012">
    <property type="entry name" value="TlpA_like_DipZ_like"/>
    <property type="match status" value="1"/>
</dbReference>
<feature type="transmembrane region" description="Helical" evidence="7">
    <location>
        <begin position="40"/>
        <end position="64"/>
    </location>
</feature>
<keyword evidence="4" id="KW-0201">Cytochrome c-type biogenesis</keyword>
<evidence type="ECO:0000259" key="8">
    <source>
        <dbReference type="PROSITE" id="PS51352"/>
    </source>
</evidence>
<dbReference type="InterPro" id="IPR041017">
    <property type="entry name" value="Thioredoxin_10"/>
</dbReference>
<keyword evidence="10" id="KW-1185">Reference proteome</keyword>
<dbReference type="PANTHER" id="PTHR42852:SF13">
    <property type="entry name" value="PROTEIN DIPZ"/>
    <property type="match status" value="1"/>
</dbReference>
<accession>A0A848GYB5</accession>
<dbReference type="Proteomes" id="UP000541185">
    <property type="component" value="Unassembled WGS sequence"/>
</dbReference>
<dbReference type="InterPro" id="IPR003834">
    <property type="entry name" value="Cyt_c_assmbl_TM_dom"/>
</dbReference>
<dbReference type="Gene3D" id="2.60.120.260">
    <property type="entry name" value="Galactose-binding domain-like"/>
    <property type="match status" value="1"/>
</dbReference>
<dbReference type="InterPro" id="IPR036249">
    <property type="entry name" value="Thioredoxin-like_sf"/>
</dbReference>
<evidence type="ECO:0000256" key="1">
    <source>
        <dbReference type="ARBA" id="ARBA00004651"/>
    </source>
</evidence>
<evidence type="ECO:0000256" key="2">
    <source>
        <dbReference type="ARBA" id="ARBA00022475"/>
    </source>
</evidence>
<dbReference type="PANTHER" id="PTHR42852">
    <property type="entry name" value="THIOL:DISULFIDE INTERCHANGE PROTEIN DSBE"/>
    <property type="match status" value="1"/>
</dbReference>
<keyword evidence="3 7" id="KW-0812">Transmembrane</keyword>